<dbReference type="AlphaFoldDB" id="A0NQ65"/>
<reference evidence="1 2" key="1">
    <citation type="submission" date="2006-05" db="EMBL/GenBank/DDBJ databases">
        <authorList>
            <person name="King G."/>
            <person name="Ferriera S."/>
            <person name="Johnson J."/>
            <person name="Kravitz S."/>
            <person name="Beeson K."/>
            <person name="Sutton G."/>
            <person name="Rogers Y.-H."/>
            <person name="Friedman R."/>
            <person name="Frazier M."/>
            <person name="Venter J.C."/>
        </authorList>
    </citation>
    <scope>NUCLEOTIDE SEQUENCE [LARGE SCALE GENOMIC DNA]</scope>
    <source>
        <strain evidence="2">ATCC 25650 / DSM 13394 / JCM 20685 / NBRC 16684 / NCIMB 2208 / IAM 12614 / B1</strain>
    </source>
</reference>
<dbReference type="GO" id="GO:0003677">
    <property type="term" value="F:DNA binding"/>
    <property type="evidence" value="ECO:0007669"/>
    <property type="project" value="InterPro"/>
</dbReference>
<accession>A0NQ65</accession>
<evidence type="ECO:0000313" key="2">
    <source>
        <dbReference type="Proteomes" id="UP000004848"/>
    </source>
</evidence>
<evidence type="ECO:0000313" key="1">
    <source>
        <dbReference type="EMBL" id="EAV44923.1"/>
    </source>
</evidence>
<comment type="caution">
    <text evidence="1">The sequence shown here is derived from an EMBL/GenBank/DDBJ whole genome shotgun (WGS) entry which is preliminary data.</text>
</comment>
<protein>
    <submittedName>
        <fullName evidence="1">Uncharacterized protein</fullName>
    </submittedName>
</protein>
<dbReference type="SUPFAM" id="SSF47413">
    <property type="entry name" value="lambda repressor-like DNA-binding domains"/>
    <property type="match status" value="1"/>
</dbReference>
<proteinExistence type="predicted"/>
<name>A0NQ65_ROSAI</name>
<dbReference type="Proteomes" id="UP000004848">
    <property type="component" value="Unassembled WGS sequence"/>
</dbReference>
<dbReference type="EMBL" id="AAUW01000004">
    <property type="protein sequence ID" value="EAV44923.1"/>
    <property type="molecule type" value="Genomic_DNA"/>
</dbReference>
<dbReference type="InterPro" id="IPR010982">
    <property type="entry name" value="Lambda_DNA-bd_dom_sf"/>
</dbReference>
<gene>
    <name evidence="1" type="ORF">SIAM614_12948</name>
</gene>
<organism evidence="1 2">
    <name type="scientific">Roseibium aggregatum (strain ATCC 25650 / DSM 13394 / JCM 20685 / NBRC 16684 / NCIMB 2208 / IAM 12614 / B1)</name>
    <name type="common">Stappia aggregata</name>
    <dbReference type="NCBI Taxonomy" id="384765"/>
    <lineage>
        <taxon>Bacteria</taxon>
        <taxon>Pseudomonadati</taxon>
        <taxon>Pseudomonadota</taxon>
        <taxon>Alphaproteobacteria</taxon>
        <taxon>Hyphomicrobiales</taxon>
        <taxon>Stappiaceae</taxon>
        <taxon>Roseibium</taxon>
    </lineage>
</organism>
<sequence length="302" mass="33655">MLLNQSESFLMNENSDRQSLLGDNVTTIGQPLIQTPVSGSDATEVTFRHALAALTLESEEDIDGFEQLVCHKLDNARLCVHVNSYERFMMRAIHEKQLYKSGMNASPVDRIAAALLLSGKSFRKISEAAKLGVNYVSHFFVKQTLPKNDTLAALCNAVEVDINWVLTGVPRNKRIDSLLELFSHLTFDQKRDAIAKLAEGEKLSVEDLSQVSEQTQTPVEDLRAWISGAETSRPTDDSTAAFDELSRIANGRELDIELLQESLEEAYELEYAIAGRLGPPEKRAQLVKKIYALKLSKSDRNS</sequence>